<dbReference type="Pfam" id="PF01266">
    <property type="entry name" value="DAO"/>
    <property type="match status" value="1"/>
</dbReference>
<evidence type="ECO:0000256" key="1">
    <source>
        <dbReference type="ARBA" id="ARBA00023002"/>
    </source>
</evidence>
<dbReference type="Proteomes" id="UP000054851">
    <property type="component" value="Unassembled WGS sequence"/>
</dbReference>
<dbReference type="OrthoDB" id="9342835at2"/>
<dbReference type="RefSeq" id="WP_061171246.1">
    <property type="nucleotide sequence ID" value="NZ_FCOA02000031.1"/>
</dbReference>
<keyword evidence="4" id="KW-1185">Reference proteome</keyword>
<comment type="caution">
    <text evidence="3">The sequence shown here is derived from an EMBL/GenBank/DDBJ whole genome shotgun (WGS) entry which is preliminary data.</text>
</comment>
<dbReference type="AlphaFoldDB" id="A0A158CZ77"/>
<dbReference type="Gene3D" id="3.30.9.10">
    <property type="entry name" value="D-Amino Acid Oxidase, subunit A, domain 2"/>
    <property type="match status" value="1"/>
</dbReference>
<evidence type="ECO:0000259" key="2">
    <source>
        <dbReference type="Pfam" id="PF01266"/>
    </source>
</evidence>
<protein>
    <submittedName>
        <fullName evidence="3">FAD dependent oxidoreductase</fullName>
    </submittedName>
</protein>
<dbReference type="InterPro" id="IPR036188">
    <property type="entry name" value="FAD/NAD-bd_sf"/>
</dbReference>
<proteinExistence type="predicted"/>
<name>A0A158CZ77_9BURK</name>
<feature type="domain" description="FAD dependent oxidoreductase" evidence="2">
    <location>
        <begin position="33"/>
        <end position="393"/>
    </location>
</feature>
<accession>A0A158CZ77</accession>
<dbReference type="InterPro" id="IPR006076">
    <property type="entry name" value="FAD-dep_OxRdtase"/>
</dbReference>
<dbReference type="STRING" id="1777140.AWB79_06216"/>
<dbReference type="Gene3D" id="3.50.50.60">
    <property type="entry name" value="FAD/NAD(P)-binding domain"/>
    <property type="match status" value="1"/>
</dbReference>
<dbReference type="GO" id="GO:0016491">
    <property type="term" value="F:oxidoreductase activity"/>
    <property type="evidence" value="ECO:0007669"/>
    <property type="project" value="UniProtKB-KW"/>
</dbReference>
<reference evidence="3" key="1">
    <citation type="submission" date="2016-01" db="EMBL/GenBank/DDBJ databases">
        <authorList>
            <person name="Peeters C."/>
        </authorList>
    </citation>
    <scope>NUCLEOTIDE SEQUENCE</scope>
    <source>
        <strain evidence="3">LMG 29322</strain>
    </source>
</reference>
<dbReference type="GO" id="GO:0005737">
    <property type="term" value="C:cytoplasm"/>
    <property type="evidence" value="ECO:0007669"/>
    <property type="project" value="TreeGrafter"/>
</dbReference>
<sequence length="460" mass="50601">MPSLQNLKQLPNRPLWYEDSPARDALTGAEQADVAIIGSGYTGLWTAYYLLKSQPSLKVVLLERETVGFGASGRNGGWASAIFPISLSRVAEMYSHAAALHLQQAMNQTVDEIGRVLSSEGIDADYAKQGFLSLARTRPQFDRIRASVDASVRFGLPEQWRALDAAEASSRIGADHVLGGLYTEHCALIHPGKLVRGLAAVVERMGARIYEKSPAISIAPGHVRTLQGEVRARTVVRATEAFSCQLPEFRRSVIPLYSLVLATEPLPQALRQRLGLDHRLAFNDMRHLRVYGQVTANGRLVFGGRGAPYRLGSRISPEDDLVDKVHANIYAALLEFFPDLADAQITHRWGGALGVARDWCPTVSMDKQKRIAWAGNYVGDGVATSNLAGRILRNLILDQDDEINRLPVVNHRSPAWEHEPLRWLGINGGLTAAGFCDFEERITNHPSRTAQLLEKLTGAH</sequence>
<dbReference type="EMBL" id="FCOA02000031">
    <property type="protein sequence ID" value="SAK87678.1"/>
    <property type="molecule type" value="Genomic_DNA"/>
</dbReference>
<evidence type="ECO:0000313" key="3">
    <source>
        <dbReference type="EMBL" id="SAK87678.1"/>
    </source>
</evidence>
<keyword evidence="1" id="KW-0560">Oxidoreductase</keyword>
<dbReference type="SUPFAM" id="SSF51905">
    <property type="entry name" value="FAD/NAD(P)-binding domain"/>
    <property type="match status" value="1"/>
</dbReference>
<evidence type="ECO:0000313" key="4">
    <source>
        <dbReference type="Proteomes" id="UP000054851"/>
    </source>
</evidence>
<gene>
    <name evidence="3" type="ORF">AWB79_06216</name>
</gene>
<organism evidence="3 4">
    <name type="scientific">Caballeronia hypogeia</name>
    <dbReference type="NCBI Taxonomy" id="1777140"/>
    <lineage>
        <taxon>Bacteria</taxon>
        <taxon>Pseudomonadati</taxon>
        <taxon>Pseudomonadota</taxon>
        <taxon>Betaproteobacteria</taxon>
        <taxon>Burkholderiales</taxon>
        <taxon>Burkholderiaceae</taxon>
        <taxon>Caballeronia</taxon>
    </lineage>
</organism>
<dbReference type="PANTHER" id="PTHR13847">
    <property type="entry name" value="SARCOSINE DEHYDROGENASE-RELATED"/>
    <property type="match status" value="1"/>
</dbReference>
<dbReference type="PANTHER" id="PTHR13847:SF285">
    <property type="entry name" value="FAD DEPENDENT OXIDOREDUCTASE DOMAIN-CONTAINING PROTEIN"/>
    <property type="match status" value="1"/>
</dbReference>